<dbReference type="RefSeq" id="WP_061995944.1">
    <property type="nucleotide sequence ID" value="NZ_JAAGPU010000030.1"/>
</dbReference>
<dbReference type="Pfam" id="PF07969">
    <property type="entry name" value="Amidohydro_3"/>
    <property type="match status" value="1"/>
</dbReference>
<evidence type="ECO:0000313" key="3">
    <source>
        <dbReference type="Proteomes" id="UP000481872"/>
    </source>
</evidence>
<dbReference type="InterPro" id="IPR033932">
    <property type="entry name" value="YtcJ-like"/>
</dbReference>
<proteinExistence type="predicted"/>
<dbReference type="SUPFAM" id="SSF51556">
    <property type="entry name" value="Metallo-dependent hydrolases"/>
    <property type="match status" value="1"/>
</dbReference>
<dbReference type="InterPro" id="IPR032466">
    <property type="entry name" value="Metal_Hydrolase"/>
</dbReference>
<dbReference type="Gene3D" id="2.30.40.10">
    <property type="entry name" value="Urease, subunit C, domain 1"/>
    <property type="match status" value="1"/>
</dbReference>
<dbReference type="SUPFAM" id="SSF51338">
    <property type="entry name" value="Composite domain of metallo-dependent hydrolases"/>
    <property type="match status" value="1"/>
</dbReference>
<dbReference type="GO" id="GO:0016810">
    <property type="term" value="F:hydrolase activity, acting on carbon-nitrogen (but not peptide) bonds"/>
    <property type="evidence" value="ECO:0007669"/>
    <property type="project" value="InterPro"/>
</dbReference>
<dbReference type="CDD" id="cd01300">
    <property type="entry name" value="YtcJ_like"/>
    <property type="match status" value="1"/>
</dbReference>
<dbReference type="Proteomes" id="UP000481872">
    <property type="component" value="Unassembled WGS sequence"/>
</dbReference>
<dbReference type="AlphaFoldDB" id="A0A6M0H7Z5"/>
<comment type="caution">
    <text evidence="2">The sequence shown here is derived from an EMBL/GenBank/DDBJ whole genome shotgun (WGS) entry which is preliminary data.</text>
</comment>
<keyword evidence="3" id="KW-1185">Reference proteome</keyword>
<evidence type="ECO:0000313" key="2">
    <source>
        <dbReference type="EMBL" id="NEU05981.1"/>
    </source>
</evidence>
<organism evidence="2 3">
    <name type="scientific">Clostridium senegalense</name>
    <dbReference type="NCBI Taxonomy" id="1465809"/>
    <lineage>
        <taxon>Bacteria</taxon>
        <taxon>Bacillati</taxon>
        <taxon>Bacillota</taxon>
        <taxon>Clostridia</taxon>
        <taxon>Eubacteriales</taxon>
        <taxon>Clostridiaceae</taxon>
        <taxon>Clostridium</taxon>
    </lineage>
</organism>
<sequence length="534" mass="60558">MNTLFINGEIFSANKNNDFFQVIGIRENTIDFLGYNSDIKDIKANYDSIIDLNGKLMVPGFNDSHMHLLGYGYAKHIINLNKCDSFYEIIKTSKNYISKNKYNLPKVILGRGWNQDNLVEKLIPTKEILDKISTNIPIIFTRACGHIAVCNSEALNLLCNNFNKNILQNNLDFKTGIVKEDGLTILNTLVENPTLNELKEMILSTCDELITNGITSVQSDDFCALPNRDCKLVLQAFHDLASEDKLPVRVYEQCLFSNINEFKTLVNNKDLQFHSGNNFFKLGPLKLLLDGALGGRTAYLNNPYKDDLNNYGISNLSKEELDEFVNFANKNKIQIAVHAIGDKAIDWVLDSYDKFTEKYNPLRHGIIHCQLTTEKSLKKMVDLNTLAYIQPIFLNYDIHIVENRIGYDNAKFTYAFNTMNNLGINISSGSDAPVEHFNVLHGIYCAVNRKDLCKFPQNGWFNNECLSVLDSVKSFTINGSYASFDDKIKGSLEKGKLADLVVLSKNIFKIDKEYIKDTSVLLTMIDGIIRYNNL</sequence>
<evidence type="ECO:0000259" key="1">
    <source>
        <dbReference type="Pfam" id="PF07969"/>
    </source>
</evidence>
<dbReference type="InterPro" id="IPR011059">
    <property type="entry name" value="Metal-dep_hydrolase_composite"/>
</dbReference>
<gene>
    <name evidence="2" type="ORF">G3M99_14185</name>
</gene>
<dbReference type="InterPro" id="IPR013108">
    <property type="entry name" value="Amidohydro_3"/>
</dbReference>
<name>A0A6M0H7Z5_9CLOT</name>
<protein>
    <submittedName>
        <fullName evidence="2">Amidohydrolase</fullName>
    </submittedName>
</protein>
<reference evidence="2 3" key="1">
    <citation type="submission" date="2020-02" db="EMBL/GenBank/DDBJ databases">
        <title>Genome assembly of a novel Clostridium senegalense strain.</title>
        <authorList>
            <person name="Gupta T.B."/>
            <person name="Jauregui R."/>
            <person name="Maclean P."/>
            <person name="Nawarathana A."/>
            <person name="Brightwell G."/>
        </authorList>
    </citation>
    <scope>NUCLEOTIDE SEQUENCE [LARGE SCALE GENOMIC DNA]</scope>
    <source>
        <strain evidence="2 3">AGRFS4</strain>
    </source>
</reference>
<dbReference type="PANTHER" id="PTHR22642:SF2">
    <property type="entry name" value="PROTEIN LONG AFTER FAR-RED 3"/>
    <property type="match status" value="1"/>
</dbReference>
<dbReference type="Gene3D" id="3.10.310.70">
    <property type="match status" value="1"/>
</dbReference>
<dbReference type="PANTHER" id="PTHR22642">
    <property type="entry name" value="IMIDAZOLONEPROPIONASE"/>
    <property type="match status" value="1"/>
</dbReference>
<keyword evidence="2" id="KW-0378">Hydrolase</keyword>
<feature type="domain" description="Amidohydrolase 3" evidence="1">
    <location>
        <begin position="49"/>
        <end position="530"/>
    </location>
</feature>
<dbReference type="EMBL" id="JAAGPU010000030">
    <property type="protein sequence ID" value="NEU05981.1"/>
    <property type="molecule type" value="Genomic_DNA"/>
</dbReference>
<accession>A0A6M0H7Z5</accession>
<dbReference type="Gene3D" id="3.20.20.140">
    <property type="entry name" value="Metal-dependent hydrolases"/>
    <property type="match status" value="1"/>
</dbReference>